<sequence>MAETNEKSDTTRDNQINSPLLRLPGEIRNYIYEYVFSGSDAFVKDLYWSG</sequence>
<dbReference type="Proteomes" id="UP001199106">
    <property type="component" value="Unassembled WGS sequence"/>
</dbReference>
<proteinExistence type="predicted"/>
<keyword evidence="2" id="KW-1185">Reference proteome</keyword>
<dbReference type="AlphaFoldDB" id="A0AAD4I841"/>
<accession>A0AAD4I841</accession>
<dbReference type="EMBL" id="JAANER010000009">
    <property type="protein sequence ID" value="KAG9186359.1"/>
    <property type="molecule type" value="Genomic_DNA"/>
</dbReference>
<comment type="caution">
    <text evidence="1">The sequence shown here is derived from an EMBL/GenBank/DDBJ whole genome shotgun (WGS) entry which is preliminary data.</text>
</comment>
<evidence type="ECO:0000313" key="1">
    <source>
        <dbReference type="EMBL" id="KAG9186359.1"/>
    </source>
</evidence>
<name>A0AAD4I841_9PLEO</name>
<reference evidence="1" key="1">
    <citation type="submission" date="2021-07" db="EMBL/GenBank/DDBJ databases">
        <title>Genome Resource of American Ginseng Black Spot Pathogen Alternaria panax.</title>
        <authorList>
            <person name="Qiu C."/>
            <person name="Wang W."/>
            <person name="Liu Z."/>
        </authorList>
    </citation>
    <scope>NUCLEOTIDE SEQUENCE</scope>
    <source>
        <strain evidence="1">BNCC115425</strain>
    </source>
</reference>
<evidence type="ECO:0000313" key="2">
    <source>
        <dbReference type="Proteomes" id="UP001199106"/>
    </source>
</evidence>
<gene>
    <name evidence="1" type="ORF">G6011_02915</name>
</gene>
<organism evidence="1 2">
    <name type="scientific">Alternaria panax</name>
    <dbReference type="NCBI Taxonomy" id="48097"/>
    <lineage>
        <taxon>Eukaryota</taxon>
        <taxon>Fungi</taxon>
        <taxon>Dikarya</taxon>
        <taxon>Ascomycota</taxon>
        <taxon>Pezizomycotina</taxon>
        <taxon>Dothideomycetes</taxon>
        <taxon>Pleosporomycetidae</taxon>
        <taxon>Pleosporales</taxon>
        <taxon>Pleosporineae</taxon>
        <taxon>Pleosporaceae</taxon>
        <taxon>Alternaria</taxon>
        <taxon>Alternaria sect. Panax</taxon>
    </lineage>
</organism>
<protein>
    <submittedName>
        <fullName evidence="1">Uncharacterized protein</fullName>
    </submittedName>
</protein>